<sequence>MKRSIFLLTALTASLAAHADSYRLAYSKTENVEVFIDHASGQAWCSPDLALRFVYGSEPAKGSIERLMPKLGGLLASQCSEATRIHWQSTDTQGKLYGHGDTAKASAWALTSGAATDVTAPASVIEKSPALPQEATVAAQPQPPTTEEHSIANAPAALPEEPDKEAAMPVSAVNTQQAALPIFEVSGWRPELAHEGRIKADFLTDFRDQQGCVFRLPAQQDANAHYLSAQSKGIGCSADGFAEGNGKISLVRSDGKKQSEYKGFFHKGLLFNSKAPDLPFIGFDNEHNGLYLLDSDADNKLYVIWQIPYQSYFGAWNAQHPNALIVTENKELFRQLSSIQAVIDRTTQHLDQMGIRAASFDLLAVRDLKKATEKSLAWNTHERREDYWLYQTSISYNKRGGFWHFNPNHSTNYLFRWEERQARRQAEVEAARKREMQHRLEQAGYEAQRQLIKYEELRREALEHPAQLVARQVNDVSYRPGANSGYSSMMQGGSAKVSLIAHLDGKSGESWRLDYPYEAELSVPDGIAVDEGWYFIQGKETLDSEKQDEQDLPLARIEAATVMACKNKGCGELSDPLTLMRLALNDPQWSPDEARETVNKAWPGKQQESR</sequence>
<keyword evidence="5" id="KW-1185">Reference proteome</keyword>
<dbReference type="OrthoDB" id="6515265at2"/>
<gene>
    <name evidence="4" type="ORF">IQ22_01086</name>
</gene>
<organism evidence="4 5">
    <name type="scientific">Pseudomonas duriflava</name>
    <dbReference type="NCBI Taxonomy" id="459528"/>
    <lineage>
        <taxon>Bacteria</taxon>
        <taxon>Pseudomonadati</taxon>
        <taxon>Pseudomonadota</taxon>
        <taxon>Gammaproteobacteria</taxon>
        <taxon>Pseudomonadales</taxon>
        <taxon>Pseudomonadaceae</taxon>
        <taxon>Pseudomonas</taxon>
    </lineage>
</organism>
<evidence type="ECO:0000313" key="5">
    <source>
        <dbReference type="Proteomes" id="UP000316905"/>
    </source>
</evidence>
<reference evidence="4 5" key="1">
    <citation type="journal article" date="2015" name="Stand. Genomic Sci.">
        <title>Genomic Encyclopedia of Bacterial and Archaeal Type Strains, Phase III: the genomes of soil and plant-associated and newly described type strains.</title>
        <authorList>
            <person name="Whitman W.B."/>
            <person name="Woyke T."/>
            <person name="Klenk H.P."/>
            <person name="Zhou Y."/>
            <person name="Lilburn T.G."/>
            <person name="Beck B.J."/>
            <person name="De Vos P."/>
            <person name="Vandamme P."/>
            <person name="Eisen J.A."/>
            <person name="Garrity G."/>
            <person name="Hugenholtz P."/>
            <person name="Kyrpides N.C."/>
        </authorList>
    </citation>
    <scope>NUCLEOTIDE SEQUENCE [LARGE SCALE GENOMIC DNA]</scope>
    <source>
        <strain evidence="4 5">CGMCC 1.6858</strain>
    </source>
</reference>
<protein>
    <submittedName>
        <fullName evidence="4">Uncharacterized protein</fullName>
    </submittedName>
</protein>
<evidence type="ECO:0000256" key="3">
    <source>
        <dbReference type="SAM" id="SignalP"/>
    </source>
</evidence>
<evidence type="ECO:0000313" key="4">
    <source>
        <dbReference type="EMBL" id="TWI56634.1"/>
    </source>
</evidence>
<accession>A0A562QIR4</accession>
<feature type="signal peptide" evidence="3">
    <location>
        <begin position="1"/>
        <end position="19"/>
    </location>
</feature>
<feature type="coiled-coil region" evidence="1">
    <location>
        <begin position="423"/>
        <end position="460"/>
    </location>
</feature>
<name>A0A562QIR4_9PSED</name>
<dbReference type="AlphaFoldDB" id="A0A562QIR4"/>
<dbReference type="EMBL" id="VLKY01000003">
    <property type="protein sequence ID" value="TWI56634.1"/>
    <property type="molecule type" value="Genomic_DNA"/>
</dbReference>
<keyword evidence="1" id="KW-0175">Coiled coil</keyword>
<dbReference type="Proteomes" id="UP000316905">
    <property type="component" value="Unassembled WGS sequence"/>
</dbReference>
<feature type="chain" id="PRO_5021925143" evidence="3">
    <location>
        <begin position="20"/>
        <end position="610"/>
    </location>
</feature>
<evidence type="ECO:0000256" key="2">
    <source>
        <dbReference type="SAM" id="MobiDB-lite"/>
    </source>
</evidence>
<comment type="caution">
    <text evidence="4">The sequence shown here is derived from an EMBL/GenBank/DDBJ whole genome shotgun (WGS) entry which is preliminary data.</text>
</comment>
<dbReference type="RefSeq" id="WP_145139203.1">
    <property type="nucleotide sequence ID" value="NZ_VLKY01000003.1"/>
</dbReference>
<feature type="region of interest" description="Disordered" evidence="2">
    <location>
        <begin position="131"/>
        <end position="151"/>
    </location>
</feature>
<evidence type="ECO:0000256" key="1">
    <source>
        <dbReference type="SAM" id="Coils"/>
    </source>
</evidence>
<feature type="region of interest" description="Disordered" evidence="2">
    <location>
        <begin position="588"/>
        <end position="610"/>
    </location>
</feature>
<proteinExistence type="predicted"/>
<keyword evidence="3" id="KW-0732">Signal</keyword>